<accession>A0A2Z4Y7B7</accession>
<dbReference type="InterPro" id="IPR041102">
    <property type="entry name" value="UvrA_inter"/>
</dbReference>
<dbReference type="Gene3D" id="1.10.8.280">
    <property type="entry name" value="ABC transporter ATPase domain-like"/>
    <property type="match status" value="1"/>
</dbReference>
<evidence type="ECO:0000256" key="13">
    <source>
        <dbReference type="ARBA" id="ARBA00023204"/>
    </source>
</evidence>
<dbReference type="Gene3D" id="3.40.50.300">
    <property type="entry name" value="P-loop containing nucleotide triphosphate hydrolases"/>
    <property type="match status" value="3"/>
</dbReference>
<evidence type="ECO:0000256" key="9">
    <source>
        <dbReference type="ARBA" id="ARBA00022833"/>
    </source>
</evidence>
<evidence type="ECO:0000256" key="15">
    <source>
        <dbReference type="ARBA" id="ARBA00039316"/>
    </source>
</evidence>
<keyword evidence="9" id="KW-0862">Zinc</keyword>
<dbReference type="Pfam" id="PF13304">
    <property type="entry name" value="AAA_21"/>
    <property type="match status" value="1"/>
</dbReference>
<organism evidence="19 20">
    <name type="scientific">Sumerlaea chitinivorans</name>
    <dbReference type="NCBI Taxonomy" id="2250252"/>
    <lineage>
        <taxon>Bacteria</taxon>
        <taxon>Candidatus Sumerlaeota</taxon>
        <taxon>Candidatus Sumerlaeia</taxon>
        <taxon>Candidatus Sumerlaeales</taxon>
        <taxon>Candidatus Sumerlaeaceae</taxon>
        <taxon>Candidatus Sumerlaea</taxon>
    </lineage>
</organism>
<dbReference type="GO" id="GO:0005524">
    <property type="term" value="F:ATP binding"/>
    <property type="evidence" value="ECO:0007669"/>
    <property type="project" value="UniProtKB-KW"/>
</dbReference>
<keyword evidence="5" id="KW-0547">Nucleotide-binding</keyword>
<dbReference type="Pfam" id="PF17755">
    <property type="entry name" value="UvrA_DNA-bind"/>
    <property type="match status" value="1"/>
</dbReference>
<comment type="similarity">
    <text evidence="14">Belongs to the ABC transporter superfamily. UvrA family.</text>
</comment>
<evidence type="ECO:0000256" key="11">
    <source>
        <dbReference type="ARBA" id="ARBA00022881"/>
    </source>
</evidence>
<dbReference type="Proteomes" id="UP000262583">
    <property type="component" value="Chromosome"/>
</dbReference>
<dbReference type="GO" id="GO:0016887">
    <property type="term" value="F:ATP hydrolysis activity"/>
    <property type="evidence" value="ECO:0007669"/>
    <property type="project" value="InterPro"/>
</dbReference>
<dbReference type="InterPro" id="IPR003439">
    <property type="entry name" value="ABC_transporter-like_ATP-bd"/>
</dbReference>
<name>A0A2Z4Y7B7_SUMC1</name>
<dbReference type="GO" id="GO:0006281">
    <property type="term" value="P:DNA repair"/>
    <property type="evidence" value="ECO:0007669"/>
    <property type="project" value="UniProtKB-KW"/>
</dbReference>
<dbReference type="PANTHER" id="PTHR43152:SF3">
    <property type="entry name" value="UVRABC SYSTEM PROTEIN A"/>
    <property type="match status" value="1"/>
</dbReference>
<keyword evidence="11" id="KW-0267">Excision nuclease</keyword>
<evidence type="ECO:0000256" key="6">
    <source>
        <dbReference type="ARBA" id="ARBA00022763"/>
    </source>
</evidence>
<reference evidence="19 20" key="1">
    <citation type="submission" date="2018-05" db="EMBL/GenBank/DDBJ databases">
        <title>A metagenomic window into the 2 km-deep terrestrial subsurface aquifer revealed taxonomically and functionally diverse microbial community comprising novel uncultured bacterial lineages.</title>
        <authorList>
            <person name="Kadnikov V.V."/>
            <person name="Mardanov A.V."/>
            <person name="Beletsky A.V."/>
            <person name="Banks D."/>
            <person name="Pimenov N.V."/>
            <person name="Frank Y.A."/>
            <person name="Karnachuk O.V."/>
            <person name="Ravin N.V."/>
        </authorList>
    </citation>
    <scope>NUCLEOTIDE SEQUENCE [LARGE SCALE GENOMIC DNA]</scope>
    <source>
        <strain evidence="19">BY</strain>
    </source>
</reference>
<evidence type="ECO:0000256" key="2">
    <source>
        <dbReference type="ARBA" id="ARBA00022490"/>
    </source>
</evidence>
<evidence type="ECO:0000259" key="18">
    <source>
        <dbReference type="PROSITE" id="PS50893"/>
    </source>
</evidence>
<dbReference type="InterPro" id="IPR027417">
    <property type="entry name" value="P-loop_NTPase"/>
</dbReference>
<evidence type="ECO:0000256" key="1">
    <source>
        <dbReference type="ARBA" id="ARBA00004496"/>
    </source>
</evidence>
<keyword evidence="3" id="KW-0479">Metal-binding</keyword>
<dbReference type="GO" id="GO:0005737">
    <property type="term" value="C:cytoplasm"/>
    <property type="evidence" value="ECO:0007669"/>
    <property type="project" value="UniProtKB-SubCell"/>
</dbReference>
<dbReference type="EMBL" id="CP030759">
    <property type="protein sequence ID" value="AXA36859.1"/>
    <property type="molecule type" value="Genomic_DNA"/>
</dbReference>
<keyword evidence="12" id="KW-0238">DNA-binding</keyword>
<evidence type="ECO:0000313" key="19">
    <source>
        <dbReference type="EMBL" id="AXA36859.1"/>
    </source>
</evidence>
<dbReference type="InterPro" id="IPR003959">
    <property type="entry name" value="ATPase_AAA_core"/>
</dbReference>
<dbReference type="GO" id="GO:0008270">
    <property type="term" value="F:zinc ion binding"/>
    <property type="evidence" value="ECO:0007669"/>
    <property type="project" value="UniProtKB-KW"/>
</dbReference>
<evidence type="ECO:0000256" key="5">
    <source>
        <dbReference type="ARBA" id="ARBA00022741"/>
    </source>
</evidence>
<protein>
    <recommendedName>
        <fullName evidence="15">UvrABC system protein A</fullName>
    </recommendedName>
    <alternativeName>
        <fullName evidence="16">Excinuclease ABC subunit A</fullName>
    </alternativeName>
</protein>
<dbReference type="PROSITE" id="PS50893">
    <property type="entry name" value="ABC_TRANSPORTER_2"/>
    <property type="match status" value="1"/>
</dbReference>
<dbReference type="AlphaFoldDB" id="A0A2Z4Y7B7"/>
<evidence type="ECO:0000256" key="8">
    <source>
        <dbReference type="ARBA" id="ARBA00022771"/>
    </source>
</evidence>
<dbReference type="SUPFAM" id="SSF52540">
    <property type="entry name" value="P-loop containing nucleoside triphosphate hydrolases"/>
    <property type="match status" value="2"/>
</dbReference>
<dbReference type="InterPro" id="IPR017871">
    <property type="entry name" value="ABC_transporter-like_CS"/>
</dbReference>
<dbReference type="Pfam" id="PF17760">
    <property type="entry name" value="UvrA_inter"/>
    <property type="match status" value="1"/>
</dbReference>
<comment type="subcellular location">
    <subcellularLocation>
        <location evidence="1">Cytoplasm</location>
    </subcellularLocation>
</comment>
<keyword evidence="6" id="KW-0227">DNA damage</keyword>
<evidence type="ECO:0000256" key="4">
    <source>
        <dbReference type="ARBA" id="ARBA00022737"/>
    </source>
</evidence>
<evidence type="ECO:0000256" key="10">
    <source>
        <dbReference type="ARBA" id="ARBA00022840"/>
    </source>
</evidence>
<keyword evidence="2" id="KW-0963">Cytoplasm</keyword>
<evidence type="ECO:0000313" key="20">
    <source>
        <dbReference type="Proteomes" id="UP000262583"/>
    </source>
</evidence>
<keyword evidence="4" id="KW-0677">Repeat</keyword>
<keyword evidence="7" id="KW-0228">DNA excision</keyword>
<keyword evidence="13" id="KW-0234">DNA repair</keyword>
<sequence length="978" mass="108787">MLFSVERFTEIIGARTHNLKGIRVRIPHRALTVITGVSGSGKSSLAFDTLFAEGQRRYVESLSTYARQFIEQMARPDVDEVHNIQPAIAIEQKNSVKNARSTIGTATEIYDYLRLLYAKAGVTICPDCNEVVREDTPESVTEDVLRRLMGCRVWIVAPFERKAEVGARELAAELVRAGYGRVLVLGPDGRPQVVDLDPALGAELEGALSAESVRLLMDRLVVSEEERERLSSSVAAAFRAGHGRIEIWWQGEAREGPAPPPQPWVFFAGFRCNRCARTFPRPEPLLFSFNSPVGACPECHGFGRVTGVDWDKVIPDRSLTLRQHPIAPFNTPSYRASYKWIRETADPKDIPWDKPLAEFTPREWNNLLYGCGRFEGLQAFFDWLEKERYKVQSRILVARYRGFAVCPKCHGARLVPEALAVKWAPARATCPPRTIAELTRCSIGELLEDFVRVELTDAEEALIGRIWREILSRLTYLVRVGLGYLTLDRQTRTLSGGEAQRINLATALGTALTDTLYVLDEPTVGLHPRDTHRLLEILRDLRDNANTVVVVEHDPEIILGADHVIDLGPRAGSHGGEVVFEGPPAKLLEDGARGLTAEYLRRGWEGLARALGDRRQESLGSGPPKPTAKAGSRRARMGVSEGEARRLVIHGAREHNLKHLTVEIPLGKWVCVTGVSGSGKSTLVHQVLYRNWLRYKKEPVDEVGRCERIEGFEHLDEIILIDQTPIGRSVRSNPVTYVKAYDPIRKLFAQTREARTAGLRESAFSFNVAGGRCETCEGTGVVTYDMHFLAEVTLPCEICGGKRFMPRVLEVRWRGKNIAEVLDLTVDDAVEFFAEFPAITRKLEPLRRVGLGYLTLGQSTATLSGGEAQRLKLAAYLDVAKSGERTLMIFDEPTTGLHLADLDVLARVFRQLVERGYSLLIIEHNLEMIRQADWIIDLGPEGGDAGGFLVAQGPPEAIASEPHSHTGHYLRPILSNSG</sequence>
<dbReference type="GO" id="GO:0003677">
    <property type="term" value="F:DNA binding"/>
    <property type="evidence" value="ECO:0007669"/>
    <property type="project" value="UniProtKB-KW"/>
</dbReference>
<evidence type="ECO:0000256" key="3">
    <source>
        <dbReference type="ARBA" id="ARBA00022723"/>
    </source>
</evidence>
<proteinExistence type="inferred from homology"/>
<dbReference type="InterPro" id="IPR041552">
    <property type="entry name" value="UvrA_DNA-bd"/>
</dbReference>
<evidence type="ECO:0000256" key="16">
    <source>
        <dbReference type="ARBA" id="ARBA00042156"/>
    </source>
</evidence>
<dbReference type="Gene3D" id="3.30.190.20">
    <property type="match status" value="1"/>
</dbReference>
<keyword evidence="8" id="KW-0863">Zinc-finger</keyword>
<keyword evidence="10" id="KW-0067">ATP-binding</keyword>
<evidence type="ECO:0000256" key="7">
    <source>
        <dbReference type="ARBA" id="ARBA00022769"/>
    </source>
</evidence>
<dbReference type="GO" id="GO:0004518">
    <property type="term" value="F:nuclease activity"/>
    <property type="evidence" value="ECO:0007669"/>
    <property type="project" value="UniProtKB-KW"/>
</dbReference>
<evidence type="ECO:0000256" key="14">
    <source>
        <dbReference type="ARBA" id="ARBA00038000"/>
    </source>
</evidence>
<evidence type="ECO:0000256" key="12">
    <source>
        <dbReference type="ARBA" id="ARBA00023125"/>
    </source>
</evidence>
<dbReference type="Gene3D" id="1.20.1580.10">
    <property type="entry name" value="ABC transporter ATPase like domain"/>
    <property type="match status" value="3"/>
</dbReference>
<feature type="domain" description="ABC transporter" evidence="18">
    <location>
        <begin position="372"/>
        <end position="600"/>
    </location>
</feature>
<feature type="region of interest" description="Disordered" evidence="17">
    <location>
        <begin position="613"/>
        <end position="638"/>
    </location>
</feature>
<dbReference type="KEGG" id="schv:BRCON_2082"/>
<dbReference type="PROSITE" id="PS00211">
    <property type="entry name" value="ABC_TRANSPORTER_1"/>
    <property type="match status" value="2"/>
</dbReference>
<dbReference type="PANTHER" id="PTHR43152">
    <property type="entry name" value="UVRABC SYSTEM PROTEIN A"/>
    <property type="match status" value="1"/>
</dbReference>
<evidence type="ECO:0000256" key="17">
    <source>
        <dbReference type="SAM" id="MobiDB-lite"/>
    </source>
</evidence>
<gene>
    <name evidence="19" type="ORF">BRCON_2082</name>
</gene>